<dbReference type="Pfam" id="PF10898">
    <property type="entry name" value="DUF2716"/>
    <property type="match status" value="1"/>
</dbReference>
<accession>A0ABZ1ICN3</accession>
<protein>
    <submittedName>
        <fullName evidence="2">DUF2716 domain-containing protein</fullName>
    </submittedName>
</protein>
<dbReference type="RefSeq" id="WP_326834696.1">
    <property type="nucleotide sequence ID" value="NZ_CP142149.1"/>
</dbReference>
<gene>
    <name evidence="2" type="ORF">VSH64_07170</name>
</gene>
<name>A0ABZ1ICN3_9PSEU</name>
<reference evidence="2 3" key="1">
    <citation type="journal article" date="2015" name="Int. J. Syst. Evol. Microbiol.">
        <title>Amycolatopsis rhabdoformis sp. nov., an actinomycete isolated from a tropical forest soil.</title>
        <authorList>
            <person name="Souza W.R."/>
            <person name="Silva R.E."/>
            <person name="Goodfellow M."/>
            <person name="Busarakam K."/>
            <person name="Figueiro F.S."/>
            <person name="Ferreira D."/>
            <person name="Rodrigues-Filho E."/>
            <person name="Moraes L.A.B."/>
            <person name="Zucchi T.D."/>
        </authorList>
    </citation>
    <scope>NUCLEOTIDE SEQUENCE [LARGE SCALE GENOMIC DNA]</scope>
    <source>
        <strain evidence="2 3">NCIMB 14900</strain>
    </source>
</reference>
<dbReference type="InterPro" id="IPR020323">
    <property type="entry name" value="DUF2716"/>
</dbReference>
<dbReference type="Proteomes" id="UP001330812">
    <property type="component" value="Chromosome"/>
</dbReference>
<evidence type="ECO:0000313" key="3">
    <source>
        <dbReference type="Proteomes" id="UP001330812"/>
    </source>
</evidence>
<sequence length="112" mass="12245">MSPCRTRGSSWTGNCNANTTRCTRRSSTARTASRTSPTSTTGNIDDWEYSHYPNGDYVVFVSKDLSFGIVGNHHERSLCFFGEPAVSAATRLNRGILGPLLRRDGISVRTGT</sequence>
<dbReference type="EMBL" id="CP142149">
    <property type="protein sequence ID" value="WSE31888.1"/>
    <property type="molecule type" value="Genomic_DNA"/>
</dbReference>
<proteinExistence type="predicted"/>
<feature type="compositionally biased region" description="Low complexity" evidence="1">
    <location>
        <begin position="20"/>
        <end position="41"/>
    </location>
</feature>
<feature type="region of interest" description="Disordered" evidence="1">
    <location>
        <begin position="20"/>
        <end position="47"/>
    </location>
</feature>
<evidence type="ECO:0000256" key="1">
    <source>
        <dbReference type="SAM" id="MobiDB-lite"/>
    </source>
</evidence>
<evidence type="ECO:0000313" key="2">
    <source>
        <dbReference type="EMBL" id="WSE31888.1"/>
    </source>
</evidence>
<organism evidence="2 3">
    <name type="scientific">Amycolatopsis rhabdoformis</name>
    <dbReference type="NCBI Taxonomy" id="1448059"/>
    <lineage>
        <taxon>Bacteria</taxon>
        <taxon>Bacillati</taxon>
        <taxon>Actinomycetota</taxon>
        <taxon>Actinomycetes</taxon>
        <taxon>Pseudonocardiales</taxon>
        <taxon>Pseudonocardiaceae</taxon>
        <taxon>Amycolatopsis</taxon>
    </lineage>
</organism>
<keyword evidence="3" id="KW-1185">Reference proteome</keyword>